<organism evidence="1 2">
    <name type="scientific">Rubus argutus</name>
    <name type="common">Southern blackberry</name>
    <dbReference type="NCBI Taxonomy" id="59490"/>
    <lineage>
        <taxon>Eukaryota</taxon>
        <taxon>Viridiplantae</taxon>
        <taxon>Streptophyta</taxon>
        <taxon>Embryophyta</taxon>
        <taxon>Tracheophyta</taxon>
        <taxon>Spermatophyta</taxon>
        <taxon>Magnoliopsida</taxon>
        <taxon>eudicotyledons</taxon>
        <taxon>Gunneridae</taxon>
        <taxon>Pentapetalae</taxon>
        <taxon>rosids</taxon>
        <taxon>fabids</taxon>
        <taxon>Rosales</taxon>
        <taxon>Rosaceae</taxon>
        <taxon>Rosoideae</taxon>
        <taxon>Rosoideae incertae sedis</taxon>
        <taxon>Rubus</taxon>
    </lineage>
</organism>
<evidence type="ECO:0000313" key="2">
    <source>
        <dbReference type="Proteomes" id="UP001457282"/>
    </source>
</evidence>
<protein>
    <submittedName>
        <fullName evidence="1">Uncharacterized protein</fullName>
    </submittedName>
</protein>
<name>A0AAW1WK19_RUBAR</name>
<dbReference type="AlphaFoldDB" id="A0AAW1WK19"/>
<accession>A0AAW1WK19</accession>
<keyword evidence="2" id="KW-1185">Reference proteome</keyword>
<sequence length="100" mass="11085">MEPNSSRCELFQLIPKYSGYPHCPVLRCTKSTPVGNLQFQLSLSELEATVHTSSSGFAQAPCAVSPALSPPWCPAFTDLVHGEDWRSSSMDREQIFHCKL</sequence>
<reference evidence="1 2" key="1">
    <citation type="journal article" date="2023" name="G3 (Bethesda)">
        <title>A chromosome-length genome assembly and annotation of blackberry (Rubus argutus, cv. 'Hillquist').</title>
        <authorList>
            <person name="Bruna T."/>
            <person name="Aryal R."/>
            <person name="Dudchenko O."/>
            <person name="Sargent D.J."/>
            <person name="Mead D."/>
            <person name="Buti M."/>
            <person name="Cavallini A."/>
            <person name="Hytonen T."/>
            <person name="Andres J."/>
            <person name="Pham M."/>
            <person name="Weisz D."/>
            <person name="Mascagni F."/>
            <person name="Usai G."/>
            <person name="Natali L."/>
            <person name="Bassil N."/>
            <person name="Fernandez G.E."/>
            <person name="Lomsadze A."/>
            <person name="Armour M."/>
            <person name="Olukolu B."/>
            <person name="Poorten T."/>
            <person name="Britton C."/>
            <person name="Davik J."/>
            <person name="Ashrafi H."/>
            <person name="Aiden E.L."/>
            <person name="Borodovsky M."/>
            <person name="Worthington M."/>
        </authorList>
    </citation>
    <scope>NUCLEOTIDE SEQUENCE [LARGE SCALE GENOMIC DNA]</scope>
    <source>
        <strain evidence="1">PI 553951</strain>
    </source>
</reference>
<proteinExistence type="predicted"/>
<evidence type="ECO:0000313" key="1">
    <source>
        <dbReference type="EMBL" id="KAK9924923.1"/>
    </source>
</evidence>
<dbReference type="EMBL" id="JBEDUW010000006">
    <property type="protein sequence ID" value="KAK9924923.1"/>
    <property type="molecule type" value="Genomic_DNA"/>
</dbReference>
<gene>
    <name evidence="1" type="ORF">M0R45_033264</name>
</gene>
<dbReference type="Proteomes" id="UP001457282">
    <property type="component" value="Unassembled WGS sequence"/>
</dbReference>
<comment type="caution">
    <text evidence="1">The sequence shown here is derived from an EMBL/GenBank/DDBJ whole genome shotgun (WGS) entry which is preliminary data.</text>
</comment>